<organism evidence="3 4">
    <name type="scientific">Pseudodonghicola flavimaris</name>
    <dbReference type="NCBI Taxonomy" id="3050036"/>
    <lineage>
        <taxon>Bacteria</taxon>
        <taxon>Pseudomonadati</taxon>
        <taxon>Pseudomonadota</taxon>
        <taxon>Alphaproteobacteria</taxon>
        <taxon>Rhodobacterales</taxon>
        <taxon>Paracoccaceae</taxon>
        <taxon>Pseudodonghicola</taxon>
    </lineage>
</organism>
<dbReference type="RefSeq" id="WP_284481651.1">
    <property type="nucleotide sequence ID" value="NZ_JASNJD010000010.1"/>
</dbReference>
<dbReference type="InterPro" id="IPR008040">
    <property type="entry name" value="Hydant_A_N"/>
</dbReference>
<feature type="domain" description="Hydantoinase A/oxoprolinase" evidence="1">
    <location>
        <begin position="197"/>
        <end position="332"/>
    </location>
</feature>
<keyword evidence="4" id="KW-1185">Reference proteome</keyword>
<accession>A0ABT7F2V5</accession>
<dbReference type="Pfam" id="PF05378">
    <property type="entry name" value="Hydant_A_N"/>
    <property type="match status" value="1"/>
</dbReference>
<dbReference type="InterPro" id="IPR002821">
    <property type="entry name" value="Hydantoinase_A"/>
</dbReference>
<evidence type="ECO:0000313" key="3">
    <source>
        <dbReference type="EMBL" id="MDK3018845.1"/>
    </source>
</evidence>
<protein>
    <submittedName>
        <fullName evidence="3">Hydantoinase/oxoprolinase N-terminal domain-containing protein</fullName>
    </submittedName>
</protein>
<dbReference type="PANTHER" id="PTHR11365:SF23">
    <property type="entry name" value="HYPOTHETICAL 5-OXOPROLINASE (EUROFUNG)-RELATED"/>
    <property type="match status" value="1"/>
</dbReference>
<evidence type="ECO:0000259" key="2">
    <source>
        <dbReference type="Pfam" id="PF05378"/>
    </source>
</evidence>
<dbReference type="Pfam" id="PF01968">
    <property type="entry name" value="Hydantoinase_A"/>
    <property type="match status" value="2"/>
</dbReference>
<name>A0ABT7F2V5_9RHOB</name>
<evidence type="ECO:0000313" key="4">
    <source>
        <dbReference type="Proteomes" id="UP001243757"/>
    </source>
</evidence>
<reference evidence="3 4" key="1">
    <citation type="submission" date="2023-05" db="EMBL/GenBank/DDBJ databases">
        <title>Pseudodonghicola sp. nov.</title>
        <authorList>
            <person name="Huang J."/>
        </authorList>
    </citation>
    <scope>NUCLEOTIDE SEQUENCE [LARGE SCALE GENOMIC DNA]</scope>
    <source>
        <strain evidence="3 4">IC7</strain>
    </source>
</reference>
<gene>
    <name evidence="3" type="ORF">QO033_14265</name>
</gene>
<dbReference type="InterPro" id="IPR045079">
    <property type="entry name" value="Oxoprolinase-like"/>
</dbReference>
<sequence length="608" mass="62640">MTRLAVDFGARFADFVAWDDTGLRIVKQPMSGPAAEVLAAGLAALALDPAGLEEIRLVTTAPLNALLARRPARVALLTTRGFGDTLQLGRQNRVALYDPVARSPAPVFLVDPEDIHEAGGRLDARGAEVAPLSEADLAAAIAALRQRRVEAVALCFVFAHLNPDHELRAAEAIRAALPGIAISLSHRVDPAPREYERTVSVLLDAWVTATSGAEAAALDAALRAAGFAGELLYGDGRGVLVPAAATAMQHAVLLTGAPAVAARAAAALQRPAVTLAVDIGSQSADMSMARGGDPVAAEQGLIAGVPLRLPTVDLVSVPLGGACGLRRTDRGLRFDGTGAAPRLDDALSVLDRVPAVEGAAARLTAFAGAVPVEALSREIVAAAADLMALELTRYATRRNVDPTRAELVVMGGAGPLLAAEIAAAMGLTQVTLPRAPGASGAIGLAEAARRTEALERIDLPLRDLTDSALAARLDALEAAAPGAAPARYSFTLAPLRQMHPMALGLDRRPVSAAEVADTFAARYRAAYGIAPPGPGHLFQIAVHRDARAALPPLPAAAPVKASVNRLACGAVAAEGPALIGTEAGAIWLPQGWHLETSDQAYLLQRSPS</sequence>
<proteinExistence type="predicted"/>
<feature type="domain" description="Hydantoinase A/oxoprolinase" evidence="1">
    <location>
        <begin position="362"/>
        <end position="451"/>
    </location>
</feature>
<feature type="domain" description="Hydantoinase/oxoprolinase N-terminal" evidence="2">
    <location>
        <begin position="3"/>
        <end position="175"/>
    </location>
</feature>
<dbReference type="PANTHER" id="PTHR11365">
    <property type="entry name" value="5-OXOPROLINASE RELATED"/>
    <property type="match status" value="1"/>
</dbReference>
<dbReference type="Proteomes" id="UP001243757">
    <property type="component" value="Unassembled WGS sequence"/>
</dbReference>
<dbReference type="EMBL" id="JASNJD010000010">
    <property type="protein sequence ID" value="MDK3018845.1"/>
    <property type="molecule type" value="Genomic_DNA"/>
</dbReference>
<comment type="caution">
    <text evidence="3">The sequence shown here is derived from an EMBL/GenBank/DDBJ whole genome shotgun (WGS) entry which is preliminary data.</text>
</comment>
<evidence type="ECO:0000259" key="1">
    <source>
        <dbReference type="Pfam" id="PF01968"/>
    </source>
</evidence>